<feature type="compositionally biased region" description="Basic and acidic residues" evidence="6">
    <location>
        <begin position="379"/>
        <end position="391"/>
    </location>
</feature>
<dbReference type="InterPro" id="IPR027417">
    <property type="entry name" value="P-loop_NTPase"/>
</dbReference>
<sequence>MGGSRKQPFSQKAKKAQLKEKRARNAEKDDDWGWDDPEPEQNVKFAPGVRSRPTNDEATVIFANEPNSDTFESNVTDAAYGKGELESVFAKLPPDVVEKRKKESTQPLQYLASNAMEVSFEELYSADAVIDIPKRPKWSYGESKATLEEREEKYYEQWMSDVYKKHRADELSYFEHNLEVWRQLWRVVEISDIILFIVDVRHPVLHFPPSLYDYVVKEYGRKLVLVFNKIDLVTAETLHAWTKYFLSRFPKLVIASFSCYSKDEFLKSDEVTALKSGGRRSHKSTFRAVGIPDILRACRDVHLVKNGSEVNWQELIEMAEAESRKRDEEDRRKENDQFEGWRRRRMKRMGEKNELEEGLTESESDQSSDETDVTTELARQSDEGPHGEPHSEWVTLGLLGHPNVGKSSLINSVMGKKVVSTSRTPGHTKHFQTIHLTSNVRLCDCPGLVFPSIIPKPLQILSGMYRISQVQEPYTAVAYLAARVPLDKVLALHHPDQEDLEDPEMWQWSAWKICEAFALQRGFMTARASRPDVYRAANMILRMCADGRILLSFKPKGFAEGRWSQDDGVPSVDRRELWADEHGDEDGSDGDGTEELQTSGGAFDLLAGLEI</sequence>
<keyword evidence="2" id="KW-0547">Nucleotide-binding</keyword>
<evidence type="ECO:0000313" key="8">
    <source>
        <dbReference type="EMBL" id="TPX60128.1"/>
    </source>
</evidence>
<keyword evidence="9" id="KW-1185">Reference proteome</keyword>
<dbReference type="Gene3D" id="3.40.50.300">
    <property type="entry name" value="P-loop containing nucleotide triphosphate hydrolases"/>
    <property type="match status" value="1"/>
</dbReference>
<keyword evidence="1" id="KW-0597">Phosphoprotein</keyword>
<dbReference type="AlphaFoldDB" id="A0A507EAC7"/>
<dbReference type="SUPFAM" id="SSF52540">
    <property type="entry name" value="P-loop containing nucleoside triphosphate hydrolases"/>
    <property type="match status" value="1"/>
</dbReference>
<feature type="region of interest" description="Disordered" evidence="6">
    <location>
        <begin position="562"/>
        <end position="603"/>
    </location>
</feature>
<dbReference type="Pfam" id="PF01926">
    <property type="entry name" value="MMR_HSR1"/>
    <property type="match status" value="1"/>
</dbReference>
<feature type="compositionally biased region" description="Basic and acidic residues" evidence="6">
    <location>
        <begin position="572"/>
        <end position="581"/>
    </location>
</feature>
<comment type="caution">
    <text evidence="8">The sequence shown here is derived from an EMBL/GenBank/DDBJ whole genome shotgun (WGS) entry which is preliminary data.</text>
</comment>
<dbReference type="PANTHER" id="PTHR45709">
    <property type="entry name" value="LARGE SUBUNIT GTPASE 1 HOMOLOG-RELATED"/>
    <property type="match status" value="1"/>
</dbReference>
<keyword evidence="3" id="KW-0342">GTP-binding</keyword>
<proteinExistence type="predicted"/>
<evidence type="ECO:0000259" key="7">
    <source>
        <dbReference type="PROSITE" id="PS51721"/>
    </source>
</evidence>
<name>A0A507EAC7_9FUNG</name>
<feature type="region of interest" description="Disordered" evidence="6">
    <location>
        <begin position="1"/>
        <end position="52"/>
    </location>
</feature>
<dbReference type="PROSITE" id="PS51721">
    <property type="entry name" value="G_CP"/>
    <property type="match status" value="1"/>
</dbReference>
<evidence type="ECO:0000256" key="2">
    <source>
        <dbReference type="ARBA" id="ARBA00022741"/>
    </source>
</evidence>
<evidence type="ECO:0000256" key="6">
    <source>
        <dbReference type="SAM" id="MobiDB-lite"/>
    </source>
</evidence>
<comment type="function">
    <text evidence="4">Possible regulatory or functional link with the histocompatibility cluster.</text>
</comment>
<evidence type="ECO:0000313" key="9">
    <source>
        <dbReference type="Proteomes" id="UP000318582"/>
    </source>
</evidence>
<dbReference type="InterPro" id="IPR006073">
    <property type="entry name" value="GTP-bd"/>
</dbReference>
<dbReference type="PANTHER" id="PTHR45709:SF3">
    <property type="entry name" value="GUANINE NUCLEOTIDE-BINDING PROTEIN-LIKE 1"/>
    <property type="match status" value="1"/>
</dbReference>
<dbReference type="EMBL" id="QEAQ01000018">
    <property type="protein sequence ID" value="TPX60128.1"/>
    <property type="molecule type" value="Genomic_DNA"/>
</dbReference>
<evidence type="ECO:0000256" key="5">
    <source>
        <dbReference type="ARBA" id="ARBA00039902"/>
    </source>
</evidence>
<feature type="domain" description="CP-type G" evidence="7">
    <location>
        <begin position="181"/>
        <end position="451"/>
    </location>
</feature>
<dbReference type="GO" id="GO:0003924">
    <property type="term" value="F:GTPase activity"/>
    <property type="evidence" value="ECO:0007669"/>
    <property type="project" value="InterPro"/>
</dbReference>
<dbReference type="STRING" id="109895.A0A507EAC7"/>
<feature type="compositionally biased region" description="Acidic residues" evidence="6">
    <location>
        <begin position="28"/>
        <end position="39"/>
    </location>
</feature>
<dbReference type="Proteomes" id="UP000318582">
    <property type="component" value="Unassembled WGS sequence"/>
</dbReference>
<feature type="compositionally biased region" description="Basic and acidic residues" evidence="6">
    <location>
        <begin position="17"/>
        <end position="27"/>
    </location>
</feature>
<gene>
    <name evidence="8" type="ORF">PhCBS80983_g01995</name>
</gene>
<reference evidence="8 9" key="1">
    <citation type="journal article" date="2019" name="Sci. Rep.">
        <title>Comparative genomics of chytrid fungi reveal insights into the obligate biotrophic and pathogenic lifestyle of Synchytrium endobioticum.</title>
        <authorList>
            <person name="van de Vossenberg B.T.L.H."/>
            <person name="Warris S."/>
            <person name="Nguyen H.D.T."/>
            <person name="van Gent-Pelzer M.P.E."/>
            <person name="Joly D.L."/>
            <person name="van de Geest H.C."/>
            <person name="Bonants P.J.M."/>
            <person name="Smith D.S."/>
            <person name="Levesque C.A."/>
            <person name="van der Lee T.A.J."/>
        </authorList>
    </citation>
    <scope>NUCLEOTIDE SEQUENCE [LARGE SCALE GENOMIC DNA]</scope>
    <source>
        <strain evidence="8 9">CBS 809.83</strain>
    </source>
</reference>
<protein>
    <recommendedName>
        <fullName evidence="5">Guanine nucleotide-binding protein-like 1</fullName>
    </recommendedName>
</protein>
<accession>A0A507EAC7</accession>
<feature type="compositionally biased region" description="Acidic residues" evidence="6">
    <location>
        <begin position="356"/>
        <end position="373"/>
    </location>
</feature>
<feature type="compositionally biased region" description="Acidic residues" evidence="6">
    <location>
        <begin position="582"/>
        <end position="594"/>
    </location>
</feature>
<evidence type="ECO:0000256" key="4">
    <source>
        <dbReference type="ARBA" id="ARBA00037770"/>
    </source>
</evidence>
<dbReference type="GO" id="GO:0005525">
    <property type="term" value="F:GTP binding"/>
    <property type="evidence" value="ECO:0007669"/>
    <property type="project" value="UniProtKB-KW"/>
</dbReference>
<dbReference type="InterPro" id="IPR043358">
    <property type="entry name" value="GNL1-like"/>
</dbReference>
<organism evidence="8 9">
    <name type="scientific">Powellomyces hirtus</name>
    <dbReference type="NCBI Taxonomy" id="109895"/>
    <lineage>
        <taxon>Eukaryota</taxon>
        <taxon>Fungi</taxon>
        <taxon>Fungi incertae sedis</taxon>
        <taxon>Chytridiomycota</taxon>
        <taxon>Chytridiomycota incertae sedis</taxon>
        <taxon>Chytridiomycetes</taxon>
        <taxon>Spizellomycetales</taxon>
        <taxon>Powellomycetaceae</taxon>
        <taxon>Powellomyces</taxon>
    </lineage>
</organism>
<evidence type="ECO:0000256" key="3">
    <source>
        <dbReference type="ARBA" id="ARBA00023134"/>
    </source>
</evidence>
<dbReference type="InterPro" id="IPR030378">
    <property type="entry name" value="G_CP_dom"/>
</dbReference>
<feature type="region of interest" description="Disordered" evidence="6">
    <location>
        <begin position="349"/>
        <end position="393"/>
    </location>
</feature>
<evidence type="ECO:0000256" key="1">
    <source>
        <dbReference type="ARBA" id="ARBA00022553"/>
    </source>
</evidence>